<keyword evidence="2" id="KW-1185">Reference proteome</keyword>
<evidence type="ECO:0000313" key="1">
    <source>
        <dbReference type="EMBL" id="MEB3041480.1"/>
    </source>
</evidence>
<sequence>MEMQLNRIIVLFFFYTSVLMSQIVSEKEENLKFSQIDFFDKKYEKAIYSLIIDESNISDHPIMSYVDCFNEGYFTIHFIPKENDLKIYWRKMFYAKGDFENIDLDSDSKKIYKLLKDKFNEYFIFSCQIKKEYLVNKDNCTEESISIKKKAKCCIYMYDPTYKKWKLIDIIYAKILPPYYNNLFFKRYTK</sequence>
<evidence type="ECO:0000313" key="2">
    <source>
        <dbReference type="Proteomes" id="UP001324270"/>
    </source>
</evidence>
<name>A0ABU5YBZ3_9FLAO</name>
<evidence type="ECO:0008006" key="3">
    <source>
        <dbReference type="Google" id="ProtNLM"/>
    </source>
</evidence>
<reference evidence="1 2" key="1">
    <citation type="submission" date="2023-12" db="EMBL/GenBank/DDBJ databases">
        <title>Genomic sequences of Capnocytophaga and Parvimonas strains.</title>
        <authorList>
            <person name="Watt R.M."/>
            <person name="Wang M."/>
            <person name="Yang T."/>
            <person name="Tong W.M."/>
        </authorList>
    </citation>
    <scope>NUCLEOTIDE SEQUENCE [LARGE SCALE GENOMIC DNA]</scope>
    <source>
        <strain evidence="1 2">CCUG 13156</strain>
    </source>
</reference>
<proteinExistence type="predicted"/>
<comment type="caution">
    <text evidence="1">The sequence shown here is derived from an EMBL/GenBank/DDBJ whole genome shotgun (WGS) entry which is preliminary data.</text>
</comment>
<dbReference type="Proteomes" id="UP001324270">
    <property type="component" value="Unassembled WGS sequence"/>
</dbReference>
<gene>
    <name evidence="1" type="ORF">VJJ49_12400</name>
</gene>
<dbReference type="EMBL" id="JAYKBV010000022">
    <property type="protein sequence ID" value="MEB3041480.1"/>
    <property type="molecule type" value="Genomic_DNA"/>
</dbReference>
<dbReference type="RefSeq" id="WP_323980059.1">
    <property type="nucleotide sequence ID" value="NZ_JAYKBV010000022.1"/>
</dbReference>
<organism evidence="1 2">
    <name type="scientific">Capnocytophaga gingivalis</name>
    <dbReference type="NCBI Taxonomy" id="1017"/>
    <lineage>
        <taxon>Bacteria</taxon>
        <taxon>Pseudomonadati</taxon>
        <taxon>Bacteroidota</taxon>
        <taxon>Flavobacteriia</taxon>
        <taxon>Flavobacteriales</taxon>
        <taxon>Flavobacteriaceae</taxon>
        <taxon>Capnocytophaga</taxon>
    </lineage>
</organism>
<protein>
    <recommendedName>
        <fullName evidence="3">DUF4348 domain-containing protein</fullName>
    </recommendedName>
</protein>
<accession>A0ABU5YBZ3</accession>